<evidence type="ECO:0000313" key="4">
    <source>
        <dbReference type="Proteomes" id="UP001139646"/>
    </source>
</evidence>
<comment type="caution">
    <text evidence="3">The sequence shown here is derived from an EMBL/GenBank/DDBJ whole genome shotgun (WGS) entry which is preliminary data.</text>
</comment>
<keyword evidence="4" id="KW-1185">Reference proteome</keyword>
<dbReference type="EMBL" id="JAKKSL010000005">
    <property type="protein sequence ID" value="MCI2285655.1"/>
    <property type="molecule type" value="Genomic_DNA"/>
</dbReference>
<evidence type="ECO:0000256" key="2">
    <source>
        <dbReference type="SAM" id="SignalP"/>
    </source>
</evidence>
<evidence type="ECO:0000256" key="1">
    <source>
        <dbReference type="SAM" id="Coils"/>
    </source>
</evidence>
<protein>
    <submittedName>
        <fullName evidence="3">Uncharacterized protein</fullName>
    </submittedName>
</protein>
<feature type="coiled-coil region" evidence="1">
    <location>
        <begin position="141"/>
        <end position="168"/>
    </location>
</feature>
<sequence>MNKISIFMVLVLMTFSAVSQAEKVLTRELITSFQKISEQWEALEVNFPELSSLEDSDLNQPDKIIAQLKNSKAYPQIQSLLAQYGFSNIEEYYDVAMRVMGGLMNHQMKSMPQGVDIESMAQMLKQNIAQMKASNAPNGMVVELEKQLMDMEKNMQKMKEAMQSATAADKQFFAENVEWVMSVLGEQ</sequence>
<keyword evidence="1" id="KW-0175">Coiled coil</keyword>
<accession>A0ABS9X5Y8</accession>
<dbReference type="Proteomes" id="UP001139646">
    <property type="component" value="Unassembled WGS sequence"/>
</dbReference>
<feature type="signal peptide" evidence="2">
    <location>
        <begin position="1"/>
        <end position="21"/>
    </location>
</feature>
<reference evidence="3" key="1">
    <citation type="submission" date="2022-01" db="EMBL/GenBank/DDBJ databases">
        <title>Colwellia maritima, isolated from seawater.</title>
        <authorList>
            <person name="Kristyanto S."/>
            <person name="Jung J."/>
            <person name="Jeon C.O."/>
        </authorList>
    </citation>
    <scope>NUCLEOTIDE SEQUENCE</scope>
    <source>
        <strain evidence="3">MSW7</strain>
    </source>
</reference>
<evidence type="ECO:0000313" key="3">
    <source>
        <dbReference type="EMBL" id="MCI2285655.1"/>
    </source>
</evidence>
<keyword evidence="2" id="KW-0732">Signal</keyword>
<name>A0ABS9X5Y8_9GAMM</name>
<dbReference type="RefSeq" id="WP_242288525.1">
    <property type="nucleotide sequence ID" value="NZ_JAKKSL010000005.1"/>
</dbReference>
<organism evidence="3 4">
    <name type="scientific">Colwellia maritima</name>
    <dbReference type="NCBI Taxonomy" id="2912588"/>
    <lineage>
        <taxon>Bacteria</taxon>
        <taxon>Pseudomonadati</taxon>
        <taxon>Pseudomonadota</taxon>
        <taxon>Gammaproteobacteria</taxon>
        <taxon>Alteromonadales</taxon>
        <taxon>Colwelliaceae</taxon>
        <taxon>Colwellia</taxon>
    </lineage>
</organism>
<feature type="chain" id="PRO_5045877413" evidence="2">
    <location>
        <begin position="22"/>
        <end position="187"/>
    </location>
</feature>
<proteinExistence type="predicted"/>
<gene>
    <name evidence="3" type="ORF">L3081_22590</name>
</gene>